<evidence type="ECO:0000313" key="2">
    <source>
        <dbReference type="Proteomes" id="UP000823941"/>
    </source>
</evidence>
<gene>
    <name evidence="1" type="ORF">JYU34_019634</name>
</gene>
<dbReference type="EMBL" id="JAHIBW010000026">
    <property type="protein sequence ID" value="KAG7297585.1"/>
    <property type="molecule type" value="Genomic_DNA"/>
</dbReference>
<evidence type="ECO:0000313" key="1">
    <source>
        <dbReference type="EMBL" id="KAG7297585.1"/>
    </source>
</evidence>
<sequence length="458" mass="52493">MVPPYPPPSAHRLLDPAQPPEVHRLLEPASVQYTSSAVQRAFVSWTQLGHANQFYRVADYYHHLEALELTMTPEQRALSRSYEYSLLSAQPPMSEYLLKNFPNLYPSSRADQPIPEEIRKMTEDRTFTMTANNRNPSPTTEPSNEDIVATSQIIRNYCISHHTSLRQFMCEFRMYATKLGINPTVSNVAFYIKYRNVLEQREMEAKTKNDLRFKTPSPVEKKVNGLSNNSNVYVKIENDVNANKKRQETQKNKVVDQIVRSIFENARLKNTVNGVVKTNERKRLLSESEINDVLKEISAMKEKLNEEVYGQIGTNDDNNNTVIVKTEDLIDDYIGKDIVIEAPTENVCLIQFSSDEMDSPTKTLDKANESNKTSCSFKIIKVKSKRFTKKRDSLRKRDLKNKLGNYTKSIENGSSFRTNSTESVDNVDFESCFENSSDLSEDFEKLNLNRCSSSIQLS</sequence>
<dbReference type="Proteomes" id="UP000823941">
    <property type="component" value="Chromosome 26"/>
</dbReference>
<protein>
    <submittedName>
        <fullName evidence="1">Uncharacterized protein</fullName>
    </submittedName>
</protein>
<proteinExistence type="predicted"/>
<accession>A0ABQ7PYL2</accession>
<reference evidence="1 2" key="1">
    <citation type="submission" date="2021-06" db="EMBL/GenBank/DDBJ databases">
        <title>A haploid diamondback moth (Plutella xylostella L.) genome assembly resolves 31 chromosomes and identifies a diamide resistance mutation.</title>
        <authorList>
            <person name="Ward C.M."/>
            <person name="Perry K.D."/>
            <person name="Baker G."/>
            <person name="Powis K."/>
            <person name="Heckel D.G."/>
            <person name="Baxter S.W."/>
        </authorList>
    </citation>
    <scope>NUCLEOTIDE SEQUENCE [LARGE SCALE GENOMIC DNA]</scope>
    <source>
        <strain evidence="1 2">LV</strain>
        <tissue evidence="1">Single pupa</tissue>
    </source>
</reference>
<keyword evidence="2" id="KW-1185">Reference proteome</keyword>
<comment type="caution">
    <text evidence="1">The sequence shown here is derived from an EMBL/GenBank/DDBJ whole genome shotgun (WGS) entry which is preliminary data.</text>
</comment>
<organism evidence="1 2">
    <name type="scientific">Plutella xylostella</name>
    <name type="common">Diamondback moth</name>
    <name type="synonym">Plutella maculipennis</name>
    <dbReference type="NCBI Taxonomy" id="51655"/>
    <lineage>
        <taxon>Eukaryota</taxon>
        <taxon>Metazoa</taxon>
        <taxon>Ecdysozoa</taxon>
        <taxon>Arthropoda</taxon>
        <taxon>Hexapoda</taxon>
        <taxon>Insecta</taxon>
        <taxon>Pterygota</taxon>
        <taxon>Neoptera</taxon>
        <taxon>Endopterygota</taxon>
        <taxon>Lepidoptera</taxon>
        <taxon>Glossata</taxon>
        <taxon>Ditrysia</taxon>
        <taxon>Yponomeutoidea</taxon>
        <taxon>Plutellidae</taxon>
        <taxon>Plutella</taxon>
    </lineage>
</organism>
<name>A0ABQ7PYL2_PLUXY</name>